<keyword evidence="1" id="KW-0639">Primosome</keyword>
<dbReference type="InterPro" id="IPR036185">
    <property type="entry name" value="DNA_heli_DnaB-like_N_sf"/>
</dbReference>
<feature type="domain" description="DNA helicase DnaB-like N-terminal" evidence="4">
    <location>
        <begin position="164"/>
        <end position="259"/>
    </location>
</feature>
<sequence>MPLHTLHHVCGHSRELDVNGSLDGRVLAKLRLYEERLCPACWKVERDQAHKEVNSSLPPLQGTEKQVAWALQIRADAVIELLKAKSEYRHDEIRSLVLEDFHQEAIKECSASRWIRNRHASFVDQAWRYHSGREPYYRFIAEGHIESEAEILVRQYQEVGTEFFNIEAEQGILGAMLVNNDVCDAVFFLKPEHFIEDLHKRLFAVMEALFNAGKIVTTSLLGHFLGNRDLGGITVSQYLDVLVEKAPDISDVKRLALTIYALSKCRSQMEA</sequence>
<accession>A0A1B2EEQ6</accession>
<dbReference type="InterPro" id="IPR007693">
    <property type="entry name" value="DNA_helicase_DnaB-like_N"/>
</dbReference>
<evidence type="ECO:0000256" key="3">
    <source>
        <dbReference type="ARBA" id="ARBA00023125"/>
    </source>
</evidence>
<dbReference type="Gene3D" id="1.10.860.10">
    <property type="entry name" value="DNAb Helicase, Chain A"/>
    <property type="match status" value="1"/>
</dbReference>
<dbReference type="KEGG" id="moc:BB934_09520"/>
<gene>
    <name evidence="5" type="ORF">BB934_09520</name>
</gene>
<dbReference type="AlphaFoldDB" id="A0A1B2EEQ6"/>
<dbReference type="Pfam" id="PF00772">
    <property type="entry name" value="DnaB"/>
    <property type="match status" value="1"/>
</dbReference>
<dbReference type="OrthoDB" id="8450811at2"/>
<dbReference type="InterPro" id="IPR016136">
    <property type="entry name" value="DNA_helicase_N/primase_C"/>
</dbReference>
<dbReference type="EMBL" id="CP016616">
    <property type="protein sequence ID" value="ANY78438.1"/>
    <property type="molecule type" value="Genomic_DNA"/>
</dbReference>
<name>A0A1B2EEQ6_9HYPH</name>
<reference evidence="5" key="1">
    <citation type="submission" date="2016-07" db="EMBL/GenBank/DDBJ databases">
        <title>Microvirga ossetica sp. nov. a new species of rhizobia isolated from root nodules of the legume species Vicia alpestris Steven originated from North Ossetia region in the Caucasus.</title>
        <authorList>
            <person name="Safronova V.I."/>
            <person name="Kuznetsova I.G."/>
            <person name="Sazanova A.L."/>
            <person name="Belimov A."/>
            <person name="Andronov E."/>
            <person name="Osledkin Y.S."/>
            <person name="Onishchuk O.P."/>
            <person name="Kurchak O.N."/>
            <person name="Shaposhnikov A.I."/>
            <person name="Willems A."/>
            <person name="Tikhonovich I.A."/>
        </authorList>
    </citation>
    <scope>NUCLEOTIDE SEQUENCE [LARGE SCALE GENOMIC DNA]</scope>
    <source>
        <strain evidence="5">V5/3M</strain>
    </source>
</reference>
<keyword evidence="3" id="KW-0238">DNA-binding</keyword>
<evidence type="ECO:0000259" key="4">
    <source>
        <dbReference type="Pfam" id="PF00772"/>
    </source>
</evidence>
<dbReference type="GO" id="GO:0003678">
    <property type="term" value="F:DNA helicase activity"/>
    <property type="evidence" value="ECO:0007669"/>
    <property type="project" value="InterPro"/>
</dbReference>
<dbReference type="GO" id="GO:1990077">
    <property type="term" value="C:primosome complex"/>
    <property type="evidence" value="ECO:0007669"/>
    <property type="project" value="UniProtKB-KW"/>
</dbReference>
<protein>
    <recommendedName>
        <fullName evidence="4">DNA helicase DnaB-like N-terminal domain-containing protein</fullName>
    </recommendedName>
</protein>
<dbReference type="GO" id="GO:0006269">
    <property type="term" value="P:DNA replication, synthesis of primer"/>
    <property type="evidence" value="ECO:0007669"/>
    <property type="project" value="UniProtKB-KW"/>
</dbReference>
<dbReference type="GO" id="GO:0003677">
    <property type="term" value="F:DNA binding"/>
    <property type="evidence" value="ECO:0007669"/>
    <property type="project" value="UniProtKB-KW"/>
</dbReference>
<dbReference type="SUPFAM" id="SSF48024">
    <property type="entry name" value="N-terminal domain of DnaB helicase"/>
    <property type="match status" value="1"/>
</dbReference>
<dbReference type="GO" id="GO:0005524">
    <property type="term" value="F:ATP binding"/>
    <property type="evidence" value="ECO:0007669"/>
    <property type="project" value="InterPro"/>
</dbReference>
<evidence type="ECO:0000256" key="2">
    <source>
        <dbReference type="ARBA" id="ARBA00022705"/>
    </source>
</evidence>
<proteinExistence type="predicted"/>
<organism evidence="5">
    <name type="scientific">Microvirga ossetica</name>
    <dbReference type="NCBI Taxonomy" id="1882682"/>
    <lineage>
        <taxon>Bacteria</taxon>
        <taxon>Pseudomonadati</taxon>
        <taxon>Pseudomonadota</taxon>
        <taxon>Alphaproteobacteria</taxon>
        <taxon>Hyphomicrobiales</taxon>
        <taxon>Methylobacteriaceae</taxon>
        <taxon>Microvirga</taxon>
    </lineage>
</organism>
<keyword evidence="2" id="KW-0235">DNA replication</keyword>
<evidence type="ECO:0000313" key="5">
    <source>
        <dbReference type="EMBL" id="ANY78438.1"/>
    </source>
</evidence>
<evidence type="ECO:0000256" key="1">
    <source>
        <dbReference type="ARBA" id="ARBA00022515"/>
    </source>
</evidence>